<reference evidence="4" key="1">
    <citation type="submission" date="2009-01" db="EMBL/GenBank/DDBJ databases">
        <title>Identification of a Moraxella catarrhalis Bacteriocin.</title>
        <authorList>
            <person name="Attia A.S."/>
            <person name="Hoopman T.C."/>
            <person name="Sedillo J.L."/>
            <person name="Liu W."/>
            <person name="Wang W."/>
            <person name="Liu L."/>
            <person name="Brautigam C.A."/>
            <person name="Hansen E.J."/>
        </authorList>
    </citation>
    <scope>NUCLEOTIDE SEQUENCE</scope>
    <source>
        <strain evidence="4">E22</strain>
        <plasmid evidence="4">pLQ510</plasmid>
    </source>
</reference>
<evidence type="ECO:0000256" key="2">
    <source>
        <dbReference type="SAM" id="Coils"/>
    </source>
</evidence>
<sequence>MSDFVQNASFYVEGKEIEIFKSNALVEGAFDLSPAEHDLMTLAINKLFSQGVGGKQVFISAKEFAIANQINENYAYEVLAETAKRLQKRTFKAKIYKDGLKKLVGEEDPYSVARPKGDYELLDLHANWVQAVAYQEKSGFIYLMFSDVLAYLIQKTGEAYTKYPYEKTIDLKRFHTKRLYELCCKRAGSKPPHGKKYPKVTMVVDEWKDFFGCINKYGAVNDFKRYVLTPVIKEINEQGEFELTFEQEKIGKIITHFTLIINDKRTKTAKIDKMINDSRDPNTVDIIHGLTDKELAIVHQKVADYIVHLESKGELVNDFHRKNIEQKAIADRWGLDEHYEQLQKAENERLARKEQAEREKQAKLAEQAEKQRQEAENAEFIAYFERLPQDEQTRIIDEVGRTIEPFLKQFFDKSVKNGSSQRFNVSWSV</sequence>
<proteinExistence type="inferred from homology"/>
<name>Q9LAL2_MORCA</name>
<organism evidence="4">
    <name type="scientific">Moraxella catarrhalis</name>
    <name type="common">Branhamella catarrhalis</name>
    <dbReference type="NCBI Taxonomy" id="480"/>
    <lineage>
        <taxon>Bacteria</taxon>
        <taxon>Pseudomonadati</taxon>
        <taxon>Pseudomonadota</taxon>
        <taxon>Gammaproteobacteria</taxon>
        <taxon>Moraxellales</taxon>
        <taxon>Moraxellaceae</taxon>
        <taxon>Moraxella</taxon>
    </lineage>
</organism>
<geneLocation type="plasmid" evidence="4">
    <name>pLQ510</name>
</geneLocation>
<keyword evidence="4" id="KW-0614">Plasmid</keyword>
<dbReference type="Gene3D" id="1.10.10.10">
    <property type="entry name" value="Winged helix-like DNA-binding domain superfamily/Winged helix DNA-binding domain"/>
    <property type="match status" value="2"/>
</dbReference>
<evidence type="ECO:0000259" key="3">
    <source>
        <dbReference type="Pfam" id="PF01051"/>
    </source>
</evidence>
<dbReference type="GO" id="GO:0006270">
    <property type="term" value="P:DNA replication initiation"/>
    <property type="evidence" value="ECO:0007669"/>
    <property type="project" value="InterPro"/>
</dbReference>
<dbReference type="RefSeq" id="WP_012514680.1">
    <property type="nucleotide sequence ID" value="NC_011131.1"/>
</dbReference>
<dbReference type="EMBL" id="AF129811">
    <property type="protein sequence ID" value="AAF61813.1"/>
    <property type="molecule type" value="Genomic_DNA"/>
</dbReference>
<evidence type="ECO:0000256" key="1">
    <source>
        <dbReference type="ARBA" id="ARBA00038283"/>
    </source>
</evidence>
<dbReference type="InterPro" id="IPR000525">
    <property type="entry name" value="Initiator_Rep_WH1"/>
</dbReference>
<dbReference type="GO" id="GO:0003887">
    <property type="term" value="F:DNA-directed DNA polymerase activity"/>
    <property type="evidence" value="ECO:0007669"/>
    <property type="project" value="InterPro"/>
</dbReference>
<keyword evidence="2" id="KW-0175">Coiled coil</keyword>
<dbReference type="InterPro" id="IPR036390">
    <property type="entry name" value="WH_DNA-bd_sf"/>
</dbReference>
<feature type="coiled-coil region" evidence="2">
    <location>
        <begin position="335"/>
        <end position="378"/>
    </location>
</feature>
<dbReference type="SUPFAM" id="SSF46785">
    <property type="entry name" value="Winged helix' DNA-binding domain"/>
    <property type="match status" value="2"/>
</dbReference>
<dbReference type="Pfam" id="PF01051">
    <property type="entry name" value="Rep3_N"/>
    <property type="match status" value="1"/>
</dbReference>
<dbReference type="Pfam" id="PF21205">
    <property type="entry name" value="Rep3_C"/>
    <property type="match status" value="1"/>
</dbReference>
<feature type="domain" description="Initiator Rep protein WH1" evidence="3">
    <location>
        <begin position="19"/>
        <end position="184"/>
    </location>
</feature>
<comment type="similarity">
    <text evidence="1">Belongs to the initiator RepB protein family.</text>
</comment>
<protein>
    <recommendedName>
        <fullName evidence="3">Initiator Rep protein WH1 domain-containing protein</fullName>
    </recommendedName>
</protein>
<dbReference type="InterPro" id="IPR036388">
    <property type="entry name" value="WH-like_DNA-bd_sf"/>
</dbReference>
<accession>Q9LAL2</accession>
<evidence type="ECO:0000313" key="4">
    <source>
        <dbReference type="EMBL" id="AAF61813.1"/>
    </source>
</evidence>
<dbReference type="AlphaFoldDB" id="Q9LAL2"/>